<dbReference type="NCBIfam" id="TIGR01181">
    <property type="entry name" value="dTDP_gluc_dehyt"/>
    <property type="match status" value="1"/>
</dbReference>
<feature type="domain" description="NAD(P)-binding" evidence="9">
    <location>
        <begin position="44"/>
        <end position="369"/>
    </location>
</feature>
<keyword evidence="8" id="KW-0472">Membrane</keyword>
<evidence type="ECO:0000256" key="3">
    <source>
        <dbReference type="ARBA" id="ARBA00008178"/>
    </source>
</evidence>
<organism evidence="10 11">
    <name type="scientific">Shewanella decolorationis S12</name>
    <dbReference type="NCBI Taxonomy" id="1353536"/>
    <lineage>
        <taxon>Bacteria</taxon>
        <taxon>Pseudomonadati</taxon>
        <taxon>Pseudomonadota</taxon>
        <taxon>Gammaproteobacteria</taxon>
        <taxon>Alteromonadales</taxon>
        <taxon>Shewanellaceae</taxon>
        <taxon>Shewanella</taxon>
    </lineage>
</organism>
<evidence type="ECO:0000259" key="9">
    <source>
        <dbReference type="Pfam" id="PF16363"/>
    </source>
</evidence>
<dbReference type="EC" id="4.2.1.46" evidence="4 7"/>
<keyword evidence="6 7" id="KW-0456">Lyase</keyword>
<proteinExistence type="inferred from homology"/>
<keyword evidence="8" id="KW-0812">Transmembrane</keyword>
<evidence type="ECO:0000256" key="6">
    <source>
        <dbReference type="ARBA" id="ARBA00023239"/>
    </source>
</evidence>
<accession>A0ABN0PMA2</accession>
<comment type="caution">
    <text evidence="10">The sequence shown here is derived from an EMBL/GenBank/DDBJ whole genome shotgun (WGS) entry which is preliminary data.</text>
</comment>
<evidence type="ECO:0000313" key="10">
    <source>
        <dbReference type="EMBL" id="ESE41268.1"/>
    </source>
</evidence>
<dbReference type="Gene3D" id="3.90.25.10">
    <property type="entry name" value="UDP-galactose 4-epimerase, domain 1"/>
    <property type="match status" value="1"/>
</dbReference>
<dbReference type="PANTHER" id="PTHR43000">
    <property type="entry name" value="DTDP-D-GLUCOSE 4,6-DEHYDRATASE-RELATED"/>
    <property type="match status" value="1"/>
</dbReference>
<dbReference type="Proteomes" id="UP000017548">
    <property type="component" value="Unassembled WGS sequence"/>
</dbReference>
<keyword evidence="8" id="KW-1133">Transmembrane helix</keyword>
<dbReference type="InterPro" id="IPR036291">
    <property type="entry name" value="NAD(P)-bd_dom_sf"/>
</dbReference>
<reference evidence="10 11" key="1">
    <citation type="journal article" date="2013" name="Genome Announc.">
        <title>Draft Genome Sequence of Shewanella decolorationis S12, a Dye-Degrading Bacterium Isolated from a Wastewater Treatment Plant.</title>
        <authorList>
            <person name="Xu M."/>
            <person name="Fang Y."/>
            <person name="Liu J."/>
            <person name="Chen X."/>
            <person name="Sun G."/>
            <person name="Guo J."/>
            <person name="Hua Z."/>
            <person name="Tu Q."/>
            <person name="Wu L."/>
            <person name="Zhou J."/>
            <person name="Liu X."/>
        </authorList>
    </citation>
    <scope>NUCLEOTIDE SEQUENCE [LARGE SCALE GENOMIC DNA]</scope>
    <source>
        <strain evidence="10 11">S12</strain>
    </source>
</reference>
<evidence type="ECO:0000256" key="7">
    <source>
        <dbReference type="RuleBase" id="RU004473"/>
    </source>
</evidence>
<keyword evidence="5" id="KW-0520">NAD</keyword>
<evidence type="ECO:0000256" key="4">
    <source>
        <dbReference type="ARBA" id="ARBA00011990"/>
    </source>
</evidence>
<comment type="catalytic activity">
    <reaction evidence="1 7">
        <text>dTDP-alpha-D-glucose = dTDP-4-dehydro-6-deoxy-alpha-D-glucose + H2O</text>
        <dbReference type="Rhea" id="RHEA:17221"/>
        <dbReference type="ChEBI" id="CHEBI:15377"/>
        <dbReference type="ChEBI" id="CHEBI:57477"/>
        <dbReference type="ChEBI" id="CHEBI:57649"/>
        <dbReference type="EC" id="4.2.1.46"/>
    </reaction>
</comment>
<dbReference type="Gene3D" id="3.40.50.720">
    <property type="entry name" value="NAD(P)-binding Rossmann-like Domain"/>
    <property type="match status" value="1"/>
</dbReference>
<evidence type="ECO:0000256" key="5">
    <source>
        <dbReference type="ARBA" id="ARBA00023027"/>
    </source>
</evidence>
<protein>
    <recommendedName>
        <fullName evidence="4 7">dTDP-glucose 4,6-dehydratase</fullName>
        <ecNumber evidence="4 7">4.2.1.46</ecNumber>
    </recommendedName>
</protein>
<dbReference type="SUPFAM" id="SSF51735">
    <property type="entry name" value="NAD(P)-binding Rossmann-fold domains"/>
    <property type="match status" value="1"/>
</dbReference>
<comment type="cofactor">
    <cofactor evidence="2 7">
        <name>NAD(+)</name>
        <dbReference type="ChEBI" id="CHEBI:57540"/>
    </cofactor>
</comment>
<keyword evidence="11" id="KW-1185">Reference proteome</keyword>
<name>A0ABN0PMA2_9GAMM</name>
<feature type="transmembrane region" description="Helical" evidence="8">
    <location>
        <begin position="12"/>
        <end position="35"/>
    </location>
</feature>
<gene>
    <name evidence="10" type="ORF">SHD_2178</name>
</gene>
<dbReference type="Pfam" id="PF16363">
    <property type="entry name" value="GDP_Man_Dehyd"/>
    <property type="match status" value="1"/>
</dbReference>
<dbReference type="InterPro" id="IPR005888">
    <property type="entry name" value="dTDP_Gluc_deHydtase"/>
</dbReference>
<dbReference type="EMBL" id="AXZL01000066">
    <property type="protein sequence ID" value="ESE41268.1"/>
    <property type="molecule type" value="Genomic_DNA"/>
</dbReference>
<evidence type="ECO:0000256" key="2">
    <source>
        <dbReference type="ARBA" id="ARBA00001911"/>
    </source>
</evidence>
<dbReference type="InterPro" id="IPR016040">
    <property type="entry name" value="NAD(P)-bd_dom"/>
</dbReference>
<evidence type="ECO:0000313" key="11">
    <source>
        <dbReference type="Proteomes" id="UP000017548"/>
    </source>
</evidence>
<sequence>MCERFVIRQRYVRLFEAHPIFCCILAGFFAFWPLLAEIGDMRILVTGGAGFIGSALVRMLIEQTESVVLNFDKLTYASHPESLAGVADSERYHFVRADICDRARLEQVLQQFQPDLVMHLAAESHVDRSIDGPAEFIQTNIVGTYTLLEACRSYYQTLGQAQQRRFRLHHISTDEVFGSLTETGLFSETSAYDPSSPYSASKASADLLVRAWHRTYALPIVITNCSNNYGPFQYPEKLIPLMVINALQSKPLPIYGNGQQVRDWLYVDDHVKALYLVATQGQLGQTYNIGGSCEQTNLTVVRHICALLEELVPTHPQSLAMGNAGFADLIQYVVDRPGHDVRYAIDASKIQRELGWRAQESFESGLRKTVEWIINQQYLKTSD</sequence>
<comment type="similarity">
    <text evidence="3 7">Belongs to the NAD(P)-dependent epimerase/dehydratase family. dTDP-glucose dehydratase subfamily.</text>
</comment>
<dbReference type="CDD" id="cd05246">
    <property type="entry name" value="dTDP_GD_SDR_e"/>
    <property type="match status" value="1"/>
</dbReference>
<evidence type="ECO:0000256" key="1">
    <source>
        <dbReference type="ARBA" id="ARBA00001539"/>
    </source>
</evidence>
<evidence type="ECO:0000256" key="8">
    <source>
        <dbReference type="SAM" id="Phobius"/>
    </source>
</evidence>